<evidence type="ECO:0000313" key="2">
    <source>
        <dbReference type="Proteomes" id="UP000190140"/>
    </source>
</evidence>
<dbReference type="SUPFAM" id="SSF47954">
    <property type="entry name" value="Cyclin-like"/>
    <property type="match status" value="1"/>
</dbReference>
<dbReference type="SUPFAM" id="SSF103642">
    <property type="entry name" value="Sec-C motif"/>
    <property type="match status" value="1"/>
</dbReference>
<protein>
    <recommendedName>
        <fullName evidence="3">SEC-C motif protein</fullName>
    </recommendedName>
</protein>
<dbReference type="Gene3D" id="3.10.450.50">
    <property type="match status" value="1"/>
</dbReference>
<name>A0A1V4I8N4_9FIRM</name>
<gene>
    <name evidence="1" type="ORF">CLOTH_07450</name>
</gene>
<dbReference type="InterPro" id="IPR004027">
    <property type="entry name" value="SEC_C_motif"/>
</dbReference>
<dbReference type="STRING" id="29349.CLOTH_07450"/>
<evidence type="ECO:0008006" key="3">
    <source>
        <dbReference type="Google" id="ProtNLM"/>
    </source>
</evidence>
<accession>A0A1V4I8N4</accession>
<dbReference type="InterPro" id="IPR058292">
    <property type="entry name" value="DUF7986"/>
</dbReference>
<dbReference type="Proteomes" id="UP000190140">
    <property type="component" value="Unassembled WGS sequence"/>
</dbReference>
<dbReference type="Gene3D" id="1.10.472.10">
    <property type="entry name" value="Cyclin-like"/>
    <property type="match status" value="1"/>
</dbReference>
<organism evidence="1 2">
    <name type="scientific">Alkalithermobacter paradoxus</name>
    <dbReference type="NCBI Taxonomy" id="29349"/>
    <lineage>
        <taxon>Bacteria</taxon>
        <taxon>Bacillati</taxon>
        <taxon>Bacillota</taxon>
        <taxon>Clostridia</taxon>
        <taxon>Peptostreptococcales</taxon>
        <taxon>Tepidibacteraceae</taxon>
        <taxon>Alkalithermobacter</taxon>
    </lineage>
</organism>
<sequence length="333" mass="39063">MMGRNDQCICGSGKKYKKCCLNKEKKISMLRKKIELSQSIDTNLINKIYNYSTTEELHNEFLNAQEKFFMVKGLKENEKFHRLFNTYYMNDYITTQNKPISILFYEQHSNEVSVVERDILKEKLTSYIGIYEVVDIKEDKALLKDVLTNEETHMEDLSVIDNVKTGEIIVGRIAKIVNVNRFLDVVVSISQKTKERLVDDITKIYNGNKDNYKDIKQFMMYNTLMMYKYIQQLLEPKIVENFNAENIDVEKCEIKEIILENIEAEYVEESIRIWNEYKRKVKDIKGNGKSWAAAIEYHVKKENGVTTTQSMIANKYGIGVSTLGKRYKEFKEA</sequence>
<dbReference type="InterPro" id="IPR036915">
    <property type="entry name" value="Cyclin-like_sf"/>
</dbReference>
<dbReference type="EMBL" id="MZGW01000002">
    <property type="protein sequence ID" value="OPJ56341.1"/>
    <property type="molecule type" value="Genomic_DNA"/>
</dbReference>
<evidence type="ECO:0000313" key="1">
    <source>
        <dbReference type="EMBL" id="OPJ56341.1"/>
    </source>
</evidence>
<dbReference type="AlphaFoldDB" id="A0A1V4I8N4"/>
<dbReference type="Pfam" id="PF02810">
    <property type="entry name" value="SEC-C"/>
    <property type="match status" value="1"/>
</dbReference>
<keyword evidence="2" id="KW-1185">Reference proteome</keyword>
<dbReference type="Pfam" id="PF25948">
    <property type="entry name" value="DUF7986"/>
    <property type="match status" value="1"/>
</dbReference>
<proteinExistence type="predicted"/>
<comment type="caution">
    <text evidence="1">The sequence shown here is derived from an EMBL/GenBank/DDBJ whole genome shotgun (WGS) entry which is preliminary data.</text>
</comment>
<reference evidence="1 2" key="1">
    <citation type="submission" date="2017-03" db="EMBL/GenBank/DDBJ databases">
        <title>Genome sequence of Clostridium thermoalcaliphilum DSM 7309.</title>
        <authorList>
            <person name="Poehlein A."/>
            <person name="Daniel R."/>
        </authorList>
    </citation>
    <scope>NUCLEOTIDE SEQUENCE [LARGE SCALE GENOMIC DNA]</scope>
    <source>
        <strain evidence="1 2">DSM 7309</strain>
    </source>
</reference>